<keyword evidence="2" id="KW-1185">Reference proteome</keyword>
<evidence type="ECO:0008006" key="3">
    <source>
        <dbReference type="Google" id="ProtNLM"/>
    </source>
</evidence>
<accession>A0ABP7JI16</accession>
<name>A0ABP7JI16_9PSEU</name>
<dbReference type="RefSeq" id="WP_237337757.1">
    <property type="nucleotide sequence ID" value="NZ_BAABCM010000015.1"/>
</dbReference>
<dbReference type="EMBL" id="BAABCM010000015">
    <property type="protein sequence ID" value="GAA3845549.1"/>
    <property type="molecule type" value="Genomic_DNA"/>
</dbReference>
<reference evidence="2" key="1">
    <citation type="journal article" date="2019" name="Int. J. Syst. Evol. Microbiol.">
        <title>The Global Catalogue of Microorganisms (GCM) 10K type strain sequencing project: providing services to taxonomists for standard genome sequencing and annotation.</title>
        <authorList>
            <consortium name="The Broad Institute Genomics Platform"/>
            <consortium name="The Broad Institute Genome Sequencing Center for Infectious Disease"/>
            <person name="Wu L."/>
            <person name="Ma J."/>
        </authorList>
    </citation>
    <scope>NUCLEOTIDE SEQUENCE [LARGE SCALE GENOMIC DNA]</scope>
    <source>
        <strain evidence="2">JCM 17017</strain>
    </source>
</reference>
<comment type="caution">
    <text evidence="1">The sequence shown here is derived from an EMBL/GenBank/DDBJ whole genome shotgun (WGS) entry which is preliminary data.</text>
</comment>
<proteinExistence type="predicted"/>
<dbReference type="Proteomes" id="UP001501624">
    <property type="component" value="Unassembled WGS sequence"/>
</dbReference>
<protein>
    <recommendedName>
        <fullName evidence="3">Haemophore haem-binding domain-containing protein</fullName>
    </recommendedName>
</protein>
<evidence type="ECO:0000313" key="2">
    <source>
        <dbReference type="Proteomes" id="UP001501624"/>
    </source>
</evidence>
<evidence type="ECO:0000313" key="1">
    <source>
        <dbReference type="EMBL" id="GAA3845549.1"/>
    </source>
</evidence>
<gene>
    <name evidence="1" type="ORF">GCM10022380_74600</name>
</gene>
<organism evidence="1 2">
    <name type="scientific">Amycolatopsis tucumanensis</name>
    <dbReference type="NCBI Taxonomy" id="401106"/>
    <lineage>
        <taxon>Bacteria</taxon>
        <taxon>Bacillati</taxon>
        <taxon>Actinomycetota</taxon>
        <taxon>Actinomycetes</taxon>
        <taxon>Pseudonocardiales</taxon>
        <taxon>Pseudonocardiaceae</taxon>
        <taxon>Amycolatopsis</taxon>
    </lineage>
</organism>
<sequence>MAQPYPAPPSRRRWPLVVTALVVGLVVGAGVVGLVWIGSAPGAAASDAEAACAAVERTTSLDPGTQYAGFQRWGAASQLAAAAAEQDPRYQALADALKAPLEIVTRTFEASGPEFDAAMNRARAACDDL</sequence>